<name>A0ABT9XSF4_9BACI</name>
<evidence type="ECO:0000313" key="4">
    <source>
        <dbReference type="EMBL" id="MDQ0198313.1"/>
    </source>
</evidence>
<dbReference type="EMBL" id="JAUSTW010000002">
    <property type="protein sequence ID" value="MDQ0198313.1"/>
    <property type="molecule type" value="Genomic_DNA"/>
</dbReference>
<dbReference type="Pfam" id="PF00106">
    <property type="entry name" value="adh_short"/>
    <property type="match status" value="1"/>
</dbReference>
<sequence length="50" mass="5111">MSITKLFSLHGKTAIVTGGGRGLGQQIAEVYADAGANVVVCSRNFEATGN</sequence>
<reference evidence="4 5" key="1">
    <citation type="submission" date="2023-07" db="EMBL/GenBank/DDBJ databases">
        <title>Genomic Encyclopedia of Type Strains, Phase IV (KMG-IV): sequencing the most valuable type-strain genomes for metagenomic binning, comparative biology and taxonomic classification.</title>
        <authorList>
            <person name="Goeker M."/>
        </authorList>
    </citation>
    <scope>NUCLEOTIDE SEQUENCE [LARGE SCALE GENOMIC DNA]</scope>
    <source>
        <strain evidence="4 5">DSM 27594</strain>
    </source>
</reference>
<dbReference type="Gene3D" id="3.40.50.720">
    <property type="entry name" value="NAD(P)-binding Rossmann-like Domain"/>
    <property type="match status" value="1"/>
</dbReference>
<dbReference type="InterPro" id="IPR002347">
    <property type="entry name" value="SDR_fam"/>
</dbReference>
<proteinExistence type="inferred from homology"/>
<dbReference type="PANTHER" id="PTHR43618">
    <property type="entry name" value="7-ALPHA-HYDROXYSTEROID DEHYDROGENASE"/>
    <property type="match status" value="1"/>
</dbReference>
<gene>
    <name evidence="4" type="ORF">J2S10_001454</name>
</gene>
<evidence type="ECO:0000256" key="2">
    <source>
        <dbReference type="ARBA" id="ARBA00022857"/>
    </source>
</evidence>
<keyword evidence="3" id="KW-0560">Oxidoreductase</keyword>
<evidence type="ECO:0000256" key="3">
    <source>
        <dbReference type="ARBA" id="ARBA00023002"/>
    </source>
</evidence>
<dbReference type="SUPFAM" id="SSF51735">
    <property type="entry name" value="NAD(P)-binding Rossmann-fold domains"/>
    <property type="match status" value="1"/>
</dbReference>
<organism evidence="4 5">
    <name type="scientific">Neobacillus ginsengisoli</name>
    <dbReference type="NCBI Taxonomy" id="904295"/>
    <lineage>
        <taxon>Bacteria</taxon>
        <taxon>Bacillati</taxon>
        <taxon>Bacillota</taxon>
        <taxon>Bacilli</taxon>
        <taxon>Bacillales</taxon>
        <taxon>Bacillaceae</taxon>
        <taxon>Neobacillus</taxon>
    </lineage>
</organism>
<keyword evidence="2" id="KW-0521">NADP</keyword>
<comment type="caution">
    <text evidence="4">The sequence shown here is derived from an EMBL/GenBank/DDBJ whole genome shotgun (WGS) entry which is preliminary data.</text>
</comment>
<dbReference type="InterPro" id="IPR052178">
    <property type="entry name" value="Sec_Metab_Biosynth_SDR"/>
</dbReference>
<keyword evidence="5" id="KW-1185">Reference proteome</keyword>
<dbReference type="InterPro" id="IPR036291">
    <property type="entry name" value="NAD(P)-bd_dom_sf"/>
</dbReference>
<dbReference type="PANTHER" id="PTHR43618:SF8">
    <property type="entry name" value="7ALPHA-HYDROXYSTEROID DEHYDROGENASE"/>
    <property type="match status" value="1"/>
</dbReference>
<dbReference type="Proteomes" id="UP001224122">
    <property type="component" value="Unassembled WGS sequence"/>
</dbReference>
<protein>
    <submittedName>
        <fullName evidence="4">NAD(P)-dependent dehydrogenase (Short-subunit alcohol dehydrogenase family)</fullName>
    </submittedName>
</protein>
<evidence type="ECO:0000313" key="5">
    <source>
        <dbReference type="Proteomes" id="UP001224122"/>
    </source>
</evidence>
<accession>A0ABT9XSF4</accession>
<comment type="similarity">
    <text evidence="1">Belongs to the short-chain dehydrogenases/reductases (SDR) family.</text>
</comment>
<evidence type="ECO:0000256" key="1">
    <source>
        <dbReference type="ARBA" id="ARBA00006484"/>
    </source>
</evidence>